<dbReference type="AlphaFoldDB" id="A0A4Y6PQD4"/>
<gene>
    <name evidence="4" type="ORF">FIV42_06795</name>
</gene>
<dbReference type="CDD" id="cd03392">
    <property type="entry name" value="PAP2_like_2"/>
    <property type="match status" value="1"/>
</dbReference>
<dbReference type="Pfam" id="PF01569">
    <property type="entry name" value="PAP2"/>
    <property type="match status" value="1"/>
</dbReference>
<dbReference type="PANTHER" id="PTHR14969">
    <property type="entry name" value="SPHINGOSINE-1-PHOSPHATE PHOSPHOHYDROLASE"/>
    <property type="match status" value="1"/>
</dbReference>
<organism evidence="4 5">
    <name type="scientific">Persicimonas caeni</name>
    <dbReference type="NCBI Taxonomy" id="2292766"/>
    <lineage>
        <taxon>Bacteria</taxon>
        <taxon>Deltaproteobacteria</taxon>
        <taxon>Bradymonadales</taxon>
        <taxon>Bradymonadaceae</taxon>
        <taxon>Persicimonas</taxon>
    </lineage>
</organism>
<dbReference type="InterPro" id="IPR036938">
    <property type="entry name" value="PAP2/HPO_sf"/>
</dbReference>
<feature type="transmembrane region" description="Helical" evidence="2">
    <location>
        <begin position="215"/>
        <end position="236"/>
    </location>
</feature>
<reference evidence="4 5" key="1">
    <citation type="submission" date="2019-06" db="EMBL/GenBank/DDBJ databases">
        <title>Persicimonas caeni gen. nov., sp. nov., a predatory bacterium isolated from solar saltern.</title>
        <authorList>
            <person name="Wang S."/>
        </authorList>
    </citation>
    <scope>NUCLEOTIDE SEQUENCE [LARGE SCALE GENOMIC DNA]</scope>
    <source>
        <strain evidence="4 5">YN101</strain>
    </source>
</reference>
<keyword evidence="5" id="KW-1185">Reference proteome</keyword>
<dbReference type="Proteomes" id="UP000315995">
    <property type="component" value="Chromosome"/>
</dbReference>
<keyword evidence="2" id="KW-1133">Transmembrane helix</keyword>
<dbReference type="OrthoDB" id="9801622at2"/>
<dbReference type="Gene3D" id="1.20.144.10">
    <property type="entry name" value="Phosphatidic acid phosphatase type 2/haloperoxidase"/>
    <property type="match status" value="2"/>
</dbReference>
<keyword evidence="2" id="KW-0812">Transmembrane</keyword>
<accession>A0A5B8Y252</accession>
<dbReference type="EMBL" id="CP041186">
    <property type="protein sequence ID" value="QDG50450.1"/>
    <property type="molecule type" value="Genomic_DNA"/>
</dbReference>
<feature type="transmembrane region" description="Helical" evidence="2">
    <location>
        <begin position="151"/>
        <end position="170"/>
    </location>
</feature>
<feature type="transmembrane region" description="Helical" evidence="2">
    <location>
        <begin position="89"/>
        <end position="107"/>
    </location>
</feature>
<feature type="transmembrane region" description="Helical" evidence="2">
    <location>
        <begin position="245"/>
        <end position="263"/>
    </location>
</feature>
<feature type="transmembrane region" description="Helical" evidence="2">
    <location>
        <begin position="177"/>
        <end position="195"/>
    </location>
</feature>
<evidence type="ECO:0000256" key="1">
    <source>
        <dbReference type="SAM" id="MobiDB-lite"/>
    </source>
</evidence>
<dbReference type="InterPro" id="IPR000326">
    <property type="entry name" value="PAP2/HPO"/>
</dbReference>
<protein>
    <submittedName>
        <fullName evidence="4">Phosphatase PAP2 family protein</fullName>
    </submittedName>
</protein>
<feature type="domain" description="Phosphatidic acid phosphatase type 2/haloperoxidase" evidence="3">
    <location>
        <begin position="178"/>
        <end position="290"/>
    </location>
</feature>
<dbReference type="SUPFAM" id="SSF48317">
    <property type="entry name" value="Acid phosphatase/Vanadium-dependent haloperoxidase"/>
    <property type="match status" value="1"/>
</dbReference>
<proteinExistence type="predicted"/>
<name>A0A4Y6PQD4_PERCE</name>
<keyword evidence="2" id="KW-0472">Membrane</keyword>
<dbReference type="SMART" id="SM00014">
    <property type="entry name" value="acidPPc"/>
    <property type="match status" value="1"/>
</dbReference>
<sequence length="332" mass="36737">MSLIAHVEGVAPLQGPLSSARPTQPTYPTPARLQENAPLSKPSQCLGLEVTSPSPERVTLPSTTLVMDVRKTVREIDYKAMLRRPETRIGGALLVMVASIWAFVEIADAVNERETSAFDRAIMLAMREGPNNAEIAGPFFVEKFAKDLTTLGGYPFVVLLTFIVIGYLVLNRHIRHAVEVTLSVAGGAAIVMGLKELFGRARPEIVPPMYEVATWSFPSGHSSTAAVVFLTLGILIARFVTRKRLTLYVIGVAFLLTFIVGWSRVALGVHYPTDVLAGWAMGLTWALFSWLVVNFWENWKSRPVRARREAEMYEDTEAEVTHMPRETGEQPT</sequence>
<dbReference type="PANTHER" id="PTHR14969:SF13">
    <property type="entry name" value="AT30094P"/>
    <property type="match status" value="1"/>
</dbReference>
<evidence type="ECO:0000256" key="2">
    <source>
        <dbReference type="SAM" id="Phobius"/>
    </source>
</evidence>
<feature type="compositionally biased region" description="Polar residues" evidence="1">
    <location>
        <begin position="16"/>
        <end position="26"/>
    </location>
</feature>
<accession>A0A4Y6PQD4</accession>
<evidence type="ECO:0000313" key="4">
    <source>
        <dbReference type="EMBL" id="QDG50450.1"/>
    </source>
</evidence>
<evidence type="ECO:0000259" key="3">
    <source>
        <dbReference type="SMART" id="SM00014"/>
    </source>
</evidence>
<feature type="transmembrane region" description="Helical" evidence="2">
    <location>
        <begin position="275"/>
        <end position="296"/>
    </location>
</feature>
<evidence type="ECO:0000313" key="5">
    <source>
        <dbReference type="Proteomes" id="UP000315995"/>
    </source>
</evidence>
<feature type="region of interest" description="Disordered" evidence="1">
    <location>
        <begin position="14"/>
        <end position="38"/>
    </location>
</feature>